<gene>
    <name evidence="1" type="ORF">VT52_027795</name>
</gene>
<accession>A0A1J4PU40</accession>
<proteinExistence type="predicted"/>
<dbReference type="Proteomes" id="UP000034838">
    <property type="component" value="Unassembled WGS sequence"/>
</dbReference>
<reference evidence="1" key="1">
    <citation type="submission" date="2016-10" db="EMBL/GenBank/DDBJ databases">
        <title>Genome sequence of Streptomyces malaysiense MUSC 136.</title>
        <authorList>
            <person name="Lee L.-H."/>
            <person name="Ser H.-L."/>
        </authorList>
    </citation>
    <scope>NUCLEOTIDE SEQUENCE [LARGE SCALE GENOMIC DNA]</scope>
    <source>
        <strain evidence="1">MUSC 136</strain>
    </source>
</reference>
<dbReference type="EMBL" id="LBDA02000071">
    <property type="protein sequence ID" value="OIK24289.1"/>
    <property type="molecule type" value="Genomic_DNA"/>
</dbReference>
<organism evidence="1 2">
    <name type="scientific">Streptomyces malaysiense</name>
    <dbReference type="NCBI Taxonomy" id="1428626"/>
    <lineage>
        <taxon>Bacteria</taxon>
        <taxon>Bacillati</taxon>
        <taxon>Actinomycetota</taxon>
        <taxon>Actinomycetes</taxon>
        <taxon>Kitasatosporales</taxon>
        <taxon>Streptomycetaceae</taxon>
        <taxon>Streptomyces</taxon>
    </lineage>
</organism>
<dbReference type="AlphaFoldDB" id="A0A1J4PU40"/>
<keyword evidence="2" id="KW-1185">Reference proteome</keyword>
<evidence type="ECO:0000313" key="1">
    <source>
        <dbReference type="EMBL" id="OIK24289.1"/>
    </source>
</evidence>
<evidence type="ECO:0000313" key="2">
    <source>
        <dbReference type="Proteomes" id="UP000034838"/>
    </source>
</evidence>
<dbReference type="OrthoDB" id="4225564at2"/>
<protein>
    <submittedName>
        <fullName evidence="1">Uncharacterized protein</fullName>
    </submittedName>
</protein>
<comment type="caution">
    <text evidence="1">The sequence shown here is derived from an EMBL/GenBank/DDBJ whole genome shotgun (WGS) entry which is preliminary data.</text>
</comment>
<name>A0A1J4PU40_9ACTN</name>
<sequence length="174" mass="18779">MWAVLTLTPVASVRTSVRSPIAFRCEATARDLGGSREVLLATYRGRSPRLAARWLRTEALHLSRLLSPDPGAMFLGDAPLTVAGPEAPRPDAELRAWAGGDQAYEYALRALAAGHAFMFAVTDHDARYSLQVYPLLARHPAPPGACVPGRHPSHSPAPAQVHHLPWVLPSDQGN</sequence>